<evidence type="ECO:0000256" key="5">
    <source>
        <dbReference type="ARBA" id="ARBA00012598"/>
    </source>
</evidence>
<evidence type="ECO:0000256" key="4">
    <source>
        <dbReference type="ARBA" id="ARBA00009760"/>
    </source>
</evidence>
<dbReference type="GO" id="GO:0005777">
    <property type="term" value="C:peroxisome"/>
    <property type="evidence" value="ECO:0007669"/>
    <property type="project" value="UniProtKB-SubCell"/>
</dbReference>
<keyword evidence="7 12" id="KW-0659">Purine metabolism</keyword>
<feature type="binding site" evidence="14">
    <location>
        <position position="242"/>
    </location>
    <ligand>
        <name>5-hydroxyisourate</name>
        <dbReference type="ChEBI" id="CHEBI:18072"/>
    </ligand>
</feature>
<feature type="active site" description="Charge relay system" evidence="13">
    <location>
        <position position="74"/>
    </location>
</feature>
<feature type="binding site" evidence="14">
    <location>
        <position position="241"/>
    </location>
    <ligand>
        <name>urate</name>
        <dbReference type="ChEBI" id="CHEBI:17775"/>
    </ligand>
</feature>
<feature type="binding site" evidence="14">
    <location>
        <position position="75"/>
    </location>
    <ligand>
        <name>urate</name>
        <dbReference type="ChEBI" id="CHEBI:17775"/>
    </ligand>
</feature>
<dbReference type="GO" id="GO:0006145">
    <property type="term" value="P:purine nucleobase catabolic process"/>
    <property type="evidence" value="ECO:0007669"/>
    <property type="project" value="TreeGrafter"/>
</dbReference>
<keyword evidence="9 12" id="KW-0576">Peroxisome</keyword>
<name>A0A226EJ39_FOLCA</name>
<reference evidence="16 17" key="1">
    <citation type="submission" date="2015-12" db="EMBL/GenBank/DDBJ databases">
        <title>The genome of Folsomia candida.</title>
        <authorList>
            <person name="Faddeeva A."/>
            <person name="Derks M.F."/>
            <person name="Anvar Y."/>
            <person name="Smit S."/>
            <person name="Van Straalen N."/>
            <person name="Roelofs D."/>
        </authorList>
    </citation>
    <scope>NUCLEOTIDE SEQUENCE [LARGE SCALE GENOMIC DNA]</scope>
    <source>
        <strain evidence="16 17">VU population</strain>
        <tissue evidence="16">Whole body</tissue>
    </source>
</reference>
<feature type="binding site" evidence="14">
    <location>
        <position position="242"/>
    </location>
    <ligand>
        <name>urate</name>
        <dbReference type="ChEBI" id="CHEBI:17775"/>
    </ligand>
</feature>
<gene>
    <name evidence="16" type="ORF">Fcan01_07112</name>
</gene>
<sequence>MAYHHGKLDRPDEPLPDSSFEFVDAGYGKNFVKMLHIRRDGPTHYIKEFTVNTQLTLDSKKDYLFGDNSDIVATDSQKNTVYVMAKLHGVKSPEEFGLLLCSHFLSKYPHVVKVRVCLEEHPWERMIADGTPHNHAFISTPSTVRFSTIIFKRGAMPEITSGLKGLRVIKTTQSGFEHFIHDEFATLPDTHERVFSTVVYAKWHYASTNGVDYDKAWHTVKNCILDAFAGPPDTGIFSPSVQNTLYIAQKEVLERVPQMGLIEVELPNKHYVPVDFSKFSKITGAQNDEVFLPFDAPAGNIKAVLGRKSLLPHVFENRSKL</sequence>
<evidence type="ECO:0000256" key="9">
    <source>
        <dbReference type="ARBA" id="ARBA00023140"/>
    </source>
</evidence>
<dbReference type="FunFam" id="3.10.270.10:FF:000001">
    <property type="entry name" value="Uricase"/>
    <property type="match status" value="1"/>
</dbReference>
<evidence type="ECO:0000313" key="17">
    <source>
        <dbReference type="Proteomes" id="UP000198287"/>
    </source>
</evidence>
<dbReference type="InterPro" id="IPR002042">
    <property type="entry name" value="Uricase"/>
</dbReference>
<evidence type="ECO:0000256" key="11">
    <source>
        <dbReference type="ARBA" id="ARBA00048818"/>
    </source>
</evidence>
<keyword evidence="8 12" id="KW-0560">Oxidoreductase</keyword>
<feature type="binding site" evidence="14">
    <location>
        <position position="268"/>
    </location>
    <ligand>
        <name>5-hydroxyisourate</name>
        <dbReference type="ChEBI" id="CHEBI:18072"/>
    </ligand>
</feature>
<evidence type="ECO:0000256" key="2">
    <source>
        <dbReference type="ARBA" id="ARBA00004275"/>
    </source>
</evidence>
<organism evidence="16 17">
    <name type="scientific">Folsomia candida</name>
    <name type="common">Springtail</name>
    <dbReference type="NCBI Taxonomy" id="158441"/>
    <lineage>
        <taxon>Eukaryota</taxon>
        <taxon>Metazoa</taxon>
        <taxon>Ecdysozoa</taxon>
        <taxon>Arthropoda</taxon>
        <taxon>Hexapoda</taxon>
        <taxon>Collembola</taxon>
        <taxon>Entomobryomorpha</taxon>
        <taxon>Isotomoidea</taxon>
        <taxon>Isotomidae</taxon>
        <taxon>Proisotominae</taxon>
        <taxon>Folsomia</taxon>
    </lineage>
</organism>
<evidence type="ECO:0000256" key="7">
    <source>
        <dbReference type="ARBA" id="ARBA00022631"/>
    </source>
</evidence>
<evidence type="ECO:0000256" key="3">
    <source>
        <dbReference type="ARBA" id="ARBA00004831"/>
    </source>
</evidence>
<accession>A0A226EJ39</accession>
<comment type="similarity">
    <text evidence="4 12 15">Belongs to the uricase family.</text>
</comment>
<feature type="binding site" evidence="14">
    <location>
        <position position="74"/>
    </location>
    <ligand>
        <name>5-hydroxyisourate</name>
        <dbReference type="ChEBI" id="CHEBI:18072"/>
    </ligand>
</feature>
<comment type="pathway">
    <text evidence="3 12">Purine metabolism; urate degradation; (S)-allantoin from urate: step 1/3.</text>
</comment>
<dbReference type="InterPro" id="IPR019842">
    <property type="entry name" value="Uricase_CS"/>
</dbReference>
<dbReference type="PANTHER" id="PTHR42874">
    <property type="entry name" value="URICASE"/>
    <property type="match status" value="1"/>
</dbReference>
<feature type="active site" description="Charge relay system" evidence="13">
    <location>
        <position position="270"/>
    </location>
</feature>
<dbReference type="PANTHER" id="PTHR42874:SF1">
    <property type="entry name" value="URICASE"/>
    <property type="match status" value="1"/>
</dbReference>
<protein>
    <recommendedName>
        <fullName evidence="6 12">Uricase</fullName>
        <ecNumber evidence="5 12">1.7.3.3</ecNumber>
    </recommendedName>
    <alternativeName>
        <fullName evidence="10 12">Urate oxidase</fullName>
    </alternativeName>
</protein>
<dbReference type="PROSITE" id="PS00366">
    <property type="entry name" value="URICASE"/>
    <property type="match status" value="1"/>
</dbReference>
<evidence type="ECO:0000256" key="10">
    <source>
        <dbReference type="ARBA" id="ARBA00031317"/>
    </source>
</evidence>
<feature type="binding site" evidence="14">
    <location>
        <position position="74"/>
    </location>
    <ligand>
        <name>urate</name>
        <dbReference type="ChEBI" id="CHEBI:17775"/>
    </ligand>
</feature>
<feature type="binding site" evidence="14">
    <location>
        <position position="193"/>
    </location>
    <ligand>
        <name>urate</name>
        <dbReference type="ChEBI" id="CHEBI:17775"/>
    </ligand>
</feature>
<dbReference type="OMA" id="ATMYKMS"/>
<feature type="binding site" evidence="14">
    <location>
        <position position="74"/>
    </location>
    <ligand>
        <name>O2</name>
        <dbReference type="ChEBI" id="CHEBI:15379"/>
    </ligand>
</feature>
<dbReference type="AlphaFoldDB" id="A0A226EJ39"/>
<dbReference type="UniPathway" id="UPA00394">
    <property type="reaction ID" value="UER00650"/>
</dbReference>
<evidence type="ECO:0000256" key="12">
    <source>
        <dbReference type="PIRNR" id="PIRNR000241"/>
    </source>
</evidence>
<dbReference type="PIRSF" id="PIRSF000241">
    <property type="entry name" value="Urate_oxidase"/>
    <property type="match status" value="1"/>
</dbReference>
<evidence type="ECO:0000256" key="14">
    <source>
        <dbReference type="PIRSR" id="PIRSR000241-2"/>
    </source>
</evidence>
<dbReference type="EMBL" id="LNIX01000003">
    <property type="protein sequence ID" value="OXA57238.1"/>
    <property type="molecule type" value="Genomic_DNA"/>
</dbReference>
<feature type="binding site" evidence="14">
    <location>
        <position position="176"/>
    </location>
    <ligand>
        <name>5-hydroxyisourate</name>
        <dbReference type="ChEBI" id="CHEBI:18072"/>
    </ligand>
</feature>
<proteinExistence type="inferred from homology"/>
<dbReference type="OrthoDB" id="9992118at2759"/>
<feature type="binding site" evidence="14">
    <location>
        <position position="241"/>
    </location>
    <ligand>
        <name>5-hydroxyisourate</name>
        <dbReference type="ChEBI" id="CHEBI:18072"/>
    </ligand>
</feature>
<evidence type="ECO:0000256" key="8">
    <source>
        <dbReference type="ARBA" id="ARBA00023002"/>
    </source>
</evidence>
<dbReference type="Proteomes" id="UP000198287">
    <property type="component" value="Unassembled WGS sequence"/>
</dbReference>
<evidence type="ECO:0000256" key="15">
    <source>
        <dbReference type="RuleBase" id="RU004455"/>
    </source>
</evidence>
<evidence type="ECO:0000256" key="6">
    <source>
        <dbReference type="ARBA" id="ARBA00017098"/>
    </source>
</evidence>
<keyword evidence="17" id="KW-1185">Reference proteome</keyword>
<feature type="active site" description="Charge relay system" evidence="13">
    <location>
        <position position="29"/>
    </location>
</feature>
<dbReference type="PRINTS" id="PR00093">
    <property type="entry name" value="URICASE"/>
</dbReference>
<dbReference type="Gene3D" id="3.10.270.10">
    <property type="entry name" value="Urate Oxidase"/>
    <property type="match status" value="1"/>
</dbReference>
<feature type="binding site" evidence="14">
    <location>
        <position position="193"/>
    </location>
    <ligand>
        <name>5-hydroxyisourate</name>
        <dbReference type="ChEBI" id="CHEBI:18072"/>
    </ligand>
</feature>
<comment type="caution">
    <text evidence="16">The sequence shown here is derived from an EMBL/GenBank/DDBJ whole genome shotgun (WGS) entry which is preliminary data.</text>
</comment>
<dbReference type="STRING" id="158441.A0A226EJ39"/>
<comment type="catalytic activity">
    <reaction evidence="11 12 15">
        <text>urate + O2 + H2O = 5-hydroxyisourate + H2O2</text>
        <dbReference type="Rhea" id="RHEA:21368"/>
        <dbReference type="ChEBI" id="CHEBI:15377"/>
        <dbReference type="ChEBI" id="CHEBI:15379"/>
        <dbReference type="ChEBI" id="CHEBI:16240"/>
        <dbReference type="ChEBI" id="CHEBI:17775"/>
        <dbReference type="ChEBI" id="CHEBI:18072"/>
        <dbReference type="EC" id="1.7.3.3"/>
    </reaction>
</comment>
<comment type="function">
    <text evidence="1 12 15">Catalyzes the oxidation of uric acid to 5-hydroxyisourate, which is further processed to form (S)-allantoin.</text>
</comment>
<dbReference type="GO" id="GO:0004846">
    <property type="term" value="F:urate oxidase activity"/>
    <property type="evidence" value="ECO:0007669"/>
    <property type="project" value="UniProtKB-EC"/>
</dbReference>
<feature type="binding site" evidence="14">
    <location>
        <position position="176"/>
    </location>
    <ligand>
        <name>urate</name>
        <dbReference type="ChEBI" id="CHEBI:17775"/>
    </ligand>
</feature>
<feature type="binding site" evidence="14">
    <location>
        <position position="268"/>
    </location>
    <ligand>
        <name>urate</name>
        <dbReference type="ChEBI" id="CHEBI:17775"/>
    </ligand>
</feature>
<dbReference type="NCBIfam" id="TIGR03383">
    <property type="entry name" value="urate_oxi"/>
    <property type="match status" value="1"/>
</dbReference>
<feature type="binding site" evidence="14">
    <location>
        <position position="75"/>
    </location>
    <ligand>
        <name>5-hydroxyisourate</name>
        <dbReference type="ChEBI" id="CHEBI:18072"/>
    </ligand>
</feature>
<evidence type="ECO:0000313" key="16">
    <source>
        <dbReference type="EMBL" id="OXA57238.1"/>
    </source>
</evidence>
<comment type="subcellular location">
    <subcellularLocation>
        <location evidence="2 12">Peroxisome</location>
    </subcellularLocation>
</comment>
<dbReference type="SUPFAM" id="SSF55620">
    <property type="entry name" value="Tetrahydrobiopterin biosynthesis enzymes-like"/>
    <property type="match status" value="2"/>
</dbReference>
<feature type="binding site" evidence="14">
    <location>
        <position position="268"/>
    </location>
    <ligand>
        <name>O2</name>
        <dbReference type="ChEBI" id="CHEBI:15379"/>
    </ligand>
</feature>
<dbReference type="Pfam" id="PF01014">
    <property type="entry name" value="Uricase"/>
    <property type="match status" value="2"/>
</dbReference>
<evidence type="ECO:0000256" key="1">
    <source>
        <dbReference type="ARBA" id="ARBA00003860"/>
    </source>
</evidence>
<dbReference type="EC" id="1.7.3.3" evidence="5 12"/>
<evidence type="ECO:0000256" key="13">
    <source>
        <dbReference type="PIRSR" id="PIRSR000241-1"/>
    </source>
</evidence>
<dbReference type="GO" id="GO:0019628">
    <property type="term" value="P:urate catabolic process"/>
    <property type="evidence" value="ECO:0007669"/>
    <property type="project" value="UniProtKB-UniPathway"/>
</dbReference>